<dbReference type="GO" id="GO:0003700">
    <property type="term" value="F:DNA-binding transcription factor activity"/>
    <property type="evidence" value="ECO:0007669"/>
    <property type="project" value="InterPro"/>
</dbReference>
<dbReference type="InterPro" id="IPR036390">
    <property type="entry name" value="WH_DNA-bd_sf"/>
</dbReference>
<dbReference type="PANTHER" id="PTHR39515:SF2">
    <property type="entry name" value="HTH-TYPE TRANSCRIPTIONAL REGULATOR RV0880"/>
    <property type="match status" value="1"/>
</dbReference>
<dbReference type="HOGENOM" id="CLU_083287_15_1_11"/>
<dbReference type="PROSITE" id="PS01117">
    <property type="entry name" value="HTH_MARR_1"/>
    <property type="match status" value="1"/>
</dbReference>
<dbReference type="Gene3D" id="1.10.10.10">
    <property type="entry name" value="Winged helix-like DNA-binding domain superfamily/Winged helix DNA-binding domain"/>
    <property type="match status" value="1"/>
</dbReference>
<dbReference type="STRING" id="306537.jk2072"/>
<evidence type="ECO:0000259" key="4">
    <source>
        <dbReference type="PROSITE" id="PS50995"/>
    </source>
</evidence>
<accession>Q4JSF3</accession>
<evidence type="ECO:0000313" key="5">
    <source>
        <dbReference type="EMBL" id="CAI38254.1"/>
    </source>
</evidence>
<dbReference type="SUPFAM" id="SSF46785">
    <property type="entry name" value="Winged helix' DNA-binding domain"/>
    <property type="match status" value="1"/>
</dbReference>
<dbReference type="Pfam" id="PF01047">
    <property type="entry name" value="MarR"/>
    <property type="match status" value="1"/>
</dbReference>
<dbReference type="InterPro" id="IPR000835">
    <property type="entry name" value="HTH_MarR-typ"/>
</dbReference>
<name>Q4JSF3_CORJK</name>
<dbReference type="EMBL" id="CR931997">
    <property type="protein sequence ID" value="CAI38254.1"/>
    <property type="molecule type" value="Genomic_DNA"/>
</dbReference>
<evidence type="ECO:0000256" key="1">
    <source>
        <dbReference type="ARBA" id="ARBA00023015"/>
    </source>
</evidence>
<dbReference type="PANTHER" id="PTHR39515">
    <property type="entry name" value="CONSERVED PROTEIN"/>
    <property type="match status" value="1"/>
</dbReference>
<reference evidence="5 6" key="1">
    <citation type="journal article" date="2005" name="J. Bacteriol.">
        <title>Complete genome sequence and analysis of the multiresistant nosocomial pathogen Corynebacterium jeikeium K411, a lipid-requiring bacterium of the human skin flora.</title>
        <authorList>
            <person name="Tauch A."/>
            <person name="Kaiser O."/>
            <person name="Hain T."/>
            <person name="Goesmann A."/>
            <person name="Weisshaar B."/>
            <person name="Albersmeier A."/>
            <person name="Bekel T."/>
            <person name="Bischoff N."/>
            <person name="Brune I."/>
            <person name="Chakraborty T."/>
            <person name="Kalinowski J."/>
            <person name="Meyer F."/>
            <person name="Rupp O."/>
            <person name="Schneiker S."/>
            <person name="Viehoever P."/>
            <person name="Puehler A."/>
        </authorList>
    </citation>
    <scope>NUCLEOTIDE SEQUENCE [LARGE SCALE GENOMIC DNA]</scope>
    <source>
        <strain evidence="5 6">K411</strain>
    </source>
</reference>
<keyword evidence="1" id="KW-0805">Transcription regulation</keyword>
<gene>
    <name evidence="5" type="ordered locus">jk2072</name>
</gene>
<dbReference type="AlphaFoldDB" id="Q4JSF3"/>
<evidence type="ECO:0000313" key="6">
    <source>
        <dbReference type="Proteomes" id="UP000000545"/>
    </source>
</evidence>
<protein>
    <submittedName>
        <fullName evidence="5">Putative transcriptional regulator (MarR family)</fullName>
    </submittedName>
</protein>
<sequence>MSIYLQNCCILVPMASTPLEIAKKLRLPLTRLYLLYFRQTESSHISMAQLSILMILEENGPMRISQIAATETIRMPTASNAVNQLETMELVTRVRDTSDRRGVSVALTDKGREELDRLGEERAEQLASMLDSLSEEELKEVADATSVIELVLRRYTEAIEAKLNNDQH</sequence>
<evidence type="ECO:0000256" key="2">
    <source>
        <dbReference type="ARBA" id="ARBA00023125"/>
    </source>
</evidence>
<dbReference type="InterPro" id="IPR052526">
    <property type="entry name" value="HTH-type_Bedaq_tolerance"/>
</dbReference>
<keyword evidence="2" id="KW-0238">DNA-binding</keyword>
<feature type="domain" description="HTH marR-type" evidence="4">
    <location>
        <begin position="11"/>
        <end position="153"/>
    </location>
</feature>
<dbReference type="KEGG" id="cjk:jk2072"/>
<dbReference type="Proteomes" id="UP000000545">
    <property type="component" value="Chromosome"/>
</dbReference>
<dbReference type="InterPro" id="IPR036388">
    <property type="entry name" value="WH-like_DNA-bd_sf"/>
</dbReference>
<proteinExistence type="predicted"/>
<organism evidence="5 6">
    <name type="scientific">Corynebacterium jeikeium (strain K411)</name>
    <dbReference type="NCBI Taxonomy" id="306537"/>
    <lineage>
        <taxon>Bacteria</taxon>
        <taxon>Bacillati</taxon>
        <taxon>Actinomycetota</taxon>
        <taxon>Actinomycetes</taxon>
        <taxon>Mycobacteriales</taxon>
        <taxon>Corynebacteriaceae</taxon>
        <taxon>Corynebacterium</taxon>
    </lineage>
</organism>
<dbReference type="PROSITE" id="PS50995">
    <property type="entry name" value="HTH_MARR_2"/>
    <property type="match status" value="1"/>
</dbReference>
<dbReference type="SMART" id="SM00347">
    <property type="entry name" value="HTH_MARR"/>
    <property type="match status" value="1"/>
</dbReference>
<keyword evidence="3" id="KW-0804">Transcription</keyword>
<dbReference type="GO" id="GO:0003677">
    <property type="term" value="F:DNA binding"/>
    <property type="evidence" value="ECO:0007669"/>
    <property type="project" value="UniProtKB-KW"/>
</dbReference>
<dbReference type="eggNOG" id="COG1846">
    <property type="taxonomic scope" value="Bacteria"/>
</dbReference>
<dbReference type="InterPro" id="IPR023187">
    <property type="entry name" value="Tscrpt_reg_MarR-type_CS"/>
</dbReference>
<evidence type="ECO:0000256" key="3">
    <source>
        <dbReference type="ARBA" id="ARBA00023163"/>
    </source>
</evidence>
<keyword evidence="6" id="KW-1185">Reference proteome</keyword>